<dbReference type="SUPFAM" id="SSF103473">
    <property type="entry name" value="MFS general substrate transporter"/>
    <property type="match status" value="1"/>
</dbReference>
<keyword evidence="3" id="KW-1185">Reference proteome</keyword>
<dbReference type="Proteomes" id="UP000503540">
    <property type="component" value="Chromosome"/>
</dbReference>
<feature type="transmembrane region" description="Helical" evidence="1">
    <location>
        <begin position="24"/>
        <end position="48"/>
    </location>
</feature>
<dbReference type="Gene3D" id="1.20.1250.20">
    <property type="entry name" value="MFS general substrate transporter like domains"/>
    <property type="match status" value="2"/>
</dbReference>
<dbReference type="KEGG" id="nah:F5544_19245"/>
<reference evidence="2 3" key="1">
    <citation type="journal article" date="2019" name="ACS Chem. Biol.">
        <title>Identification and Mobilization of a Cryptic Antibiotic Biosynthesis Gene Locus from a Human-Pathogenic Nocardia Isolate.</title>
        <authorList>
            <person name="Herisse M."/>
            <person name="Ishida K."/>
            <person name="Porter J.L."/>
            <person name="Howden B."/>
            <person name="Hertweck C."/>
            <person name="Stinear T.P."/>
            <person name="Pidot S.J."/>
        </authorList>
    </citation>
    <scope>NUCLEOTIDE SEQUENCE [LARGE SCALE GENOMIC DNA]</scope>
    <source>
        <strain evidence="2 3">AUSMDU00012717</strain>
    </source>
</reference>
<keyword evidence="1" id="KW-0812">Transmembrane</keyword>
<name>A0A6G9YF66_9NOCA</name>
<dbReference type="GO" id="GO:0022857">
    <property type="term" value="F:transmembrane transporter activity"/>
    <property type="evidence" value="ECO:0007669"/>
    <property type="project" value="InterPro"/>
</dbReference>
<feature type="transmembrane region" description="Helical" evidence="1">
    <location>
        <begin position="286"/>
        <end position="303"/>
    </location>
</feature>
<keyword evidence="1" id="KW-0472">Membrane</keyword>
<feature type="transmembrane region" description="Helical" evidence="1">
    <location>
        <begin position="344"/>
        <end position="367"/>
    </location>
</feature>
<dbReference type="InterPro" id="IPR011701">
    <property type="entry name" value="MFS"/>
</dbReference>
<feature type="transmembrane region" description="Helical" evidence="1">
    <location>
        <begin position="373"/>
        <end position="392"/>
    </location>
</feature>
<gene>
    <name evidence="2" type="ORF">F5544_19245</name>
</gene>
<feature type="transmembrane region" description="Helical" evidence="1">
    <location>
        <begin position="87"/>
        <end position="107"/>
    </location>
</feature>
<dbReference type="PANTHER" id="PTHR23542">
    <property type="match status" value="1"/>
</dbReference>
<evidence type="ECO:0000256" key="1">
    <source>
        <dbReference type="SAM" id="Phobius"/>
    </source>
</evidence>
<evidence type="ECO:0000313" key="2">
    <source>
        <dbReference type="EMBL" id="QIS11717.1"/>
    </source>
</evidence>
<feature type="transmembrane region" description="Helical" evidence="1">
    <location>
        <begin position="54"/>
        <end position="75"/>
    </location>
</feature>
<dbReference type="PANTHER" id="PTHR23542:SF1">
    <property type="entry name" value="MAJOR FACILITATOR SUPERFAMILY (MFS) PROFILE DOMAIN-CONTAINING PROTEIN"/>
    <property type="match status" value="1"/>
</dbReference>
<feature type="transmembrane region" description="Helical" evidence="1">
    <location>
        <begin position="309"/>
        <end position="332"/>
    </location>
</feature>
<dbReference type="AlphaFoldDB" id="A0A6G9YF66"/>
<evidence type="ECO:0000313" key="3">
    <source>
        <dbReference type="Proteomes" id="UP000503540"/>
    </source>
</evidence>
<feature type="transmembrane region" description="Helical" evidence="1">
    <location>
        <begin position="221"/>
        <end position="247"/>
    </location>
</feature>
<protein>
    <submittedName>
        <fullName evidence="2">MFS transporter</fullName>
    </submittedName>
</protein>
<organism evidence="2 3">
    <name type="scientific">Nocardia arthritidis</name>
    <dbReference type="NCBI Taxonomy" id="228602"/>
    <lineage>
        <taxon>Bacteria</taxon>
        <taxon>Bacillati</taxon>
        <taxon>Actinomycetota</taxon>
        <taxon>Actinomycetes</taxon>
        <taxon>Mycobacteriales</taxon>
        <taxon>Nocardiaceae</taxon>
        <taxon>Nocardia</taxon>
    </lineage>
</organism>
<dbReference type="InterPro" id="IPR036259">
    <property type="entry name" value="MFS_trans_sf"/>
</dbReference>
<feature type="transmembrane region" description="Helical" evidence="1">
    <location>
        <begin position="182"/>
        <end position="200"/>
    </location>
</feature>
<feature type="transmembrane region" description="Helical" evidence="1">
    <location>
        <begin position="113"/>
        <end position="134"/>
    </location>
</feature>
<feature type="transmembrane region" description="Helical" evidence="1">
    <location>
        <begin position="253"/>
        <end position="274"/>
    </location>
</feature>
<dbReference type="EMBL" id="CP046172">
    <property type="protein sequence ID" value="QIS11717.1"/>
    <property type="molecule type" value="Genomic_DNA"/>
</dbReference>
<keyword evidence="1" id="KW-1133">Transmembrane helix</keyword>
<sequence>MAPVEGKRMANSYRELFRMPGAKSLTLAGLLARMPLSMVGIGLITMVSQTRGSFGLAGALAATYAIATAVAAPQVSRLVDRFGQRRVIPAAAALSVTALGALLLVSAVNGPDWSLFASAVVAGAMPSAPALVRARWTELHRDSPLLHTAFAWETVLDEVCYIVGPPISLGLSVALFPQAGPLIAGLLLIIGVLWLAAQRGTEPAVGALERRSLLSALEHRAVWTVALMMVAMGAIAGTIDVASIALAELQGSPVAASIVLSVYAIGSCAAGFAFGAAKLTRPIGQLLGYGMSATALMTLPLLFVHSIPALAVTVLISGAFFAPSMILAARIIESTVPPATLTEALTWSTSGLGFGIAIGPAAAGPIIDGHGANAGFVVAVAAGAVLLGIAALGRPVFRTAETVTVAAELDQTPCPQ</sequence>
<accession>A0A6G9YF66</accession>
<proteinExistence type="predicted"/>
<dbReference type="Pfam" id="PF07690">
    <property type="entry name" value="MFS_1"/>
    <property type="match status" value="1"/>
</dbReference>